<dbReference type="InterPro" id="IPR011992">
    <property type="entry name" value="EF-hand-dom_pair"/>
</dbReference>
<dbReference type="Proteomes" id="UP000013827">
    <property type="component" value="Unassembled WGS sequence"/>
</dbReference>
<dbReference type="PaxDb" id="2903-EOD34543"/>
<proteinExistence type="predicted"/>
<dbReference type="EnsemblProtists" id="EOD34543">
    <property type="protein sequence ID" value="EOD34543"/>
    <property type="gene ID" value="EMIHUDRAFT_228520"/>
</dbReference>
<reference evidence="3" key="2">
    <citation type="submission" date="2024-10" db="UniProtKB">
        <authorList>
            <consortium name="EnsemblProtists"/>
        </authorList>
    </citation>
    <scope>IDENTIFICATION</scope>
</reference>
<dbReference type="InterPro" id="IPR029052">
    <property type="entry name" value="Metallo-depent_PP-like"/>
</dbReference>
<dbReference type="SUPFAM" id="SSF55816">
    <property type="entry name" value="5'-nucleotidase (syn. UDP-sugar hydrolase), C-terminal domain"/>
    <property type="match status" value="1"/>
</dbReference>
<dbReference type="InterPro" id="IPR018247">
    <property type="entry name" value="EF_Hand_1_Ca_BS"/>
</dbReference>
<dbReference type="Gene3D" id="3.60.21.10">
    <property type="match status" value="1"/>
</dbReference>
<dbReference type="GO" id="GO:0009166">
    <property type="term" value="P:nucleotide catabolic process"/>
    <property type="evidence" value="ECO:0007669"/>
    <property type="project" value="InterPro"/>
</dbReference>
<dbReference type="SUPFAM" id="SSF47473">
    <property type="entry name" value="EF-hand"/>
    <property type="match status" value="1"/>
</dbReference>
<dbReference type="HOGENOM" id="CLU_005854_7_2_1"/>
<evidence type="ECO:0000256" key="1">
    <source>
        <dbReference type="ARBA" id="ARBA00022837"/>
    </source>
</evidence>
<feature type="compositionally biased region" description="Basic and acidic residues" evidence="2">
    <location>
        <begin position="457"/>
        <end position="466"/>
    </location>
</feature>
<protein>
    <recommendedName>
        <fullName evidence="5">EF-hand domain-containing protein</fullName>
    </recommendedName>
</protein>
<reference evidence="4" key="1">
    <citation type="journal article" date="2013" name="Nature">
        <title>Pan genome of the phytoplankton Emiliania underpins its global distribution.</title>
        <authorList>
            <person name="Read B.A."/>
            <person name="Kegel J."/>
            <person name="Klute M.J."/>
            <person name="Kuo A."/>
            <person name="Lefebvre S.C."/>
            <person name="Maumus F."/>
            <person name="Mayer C."/>
            <person name="Miller J."/>
            <person name="Monier A."/>
            <person name="Salamov A."/>
            <person name="Young J."/>
            <person name="Aguilar M."/>
            <person name="Claverie J.M."/>
            <person name="Frickenhaus S."/>
            <person name="Gonzalez K."/>
            <person name="Herman E.K."/>
            <person name="Lin Y.C."/>
            <person name="Napier J."/>
            <person name="Ogata H."/>
            <person name="Sarno A.F."/>
            <person name="Shmutz J."/>
            <person name="Schroeder D."/>
            <person name="de Vargas C."/>
            <person name="Verret F."/>
            <person name="von Dassow P."/>
            <person name="Valentin K."/>
            <person name="Van de Peer Y."/>
            <person name="Wheeler G."/>
            <person name="Dacks J.B."/>
            <person name="Delwiche C.F."/>
            <person name="Dyhrman S.T."/>
            <person name="Glockner G."/>
            <person name="John U."/>
            <person name="Richards T."/>
            <person name="Worden A.Z."/>
            <person name="Zhang X."/>
            <person name="Grigoriev I.V."/>
            <person name="Allen A.E."/>
            <person name="Bidle K."/>
            <person name="Borodovsky M."/>
            <person name="Bowler C."/>
            <person name="Brownlee C."/>
            <person name="Cock J.M."/>
            <person name="Elias M."/>
            <person name="Gladyshev V.N."/>
            <person name="Groth M."/>
            <person name="Guda C."/>
            <person name="Hadaegh A."/>
            <person name="Iglesias-Rodriguez M.D."/>
            <person name="Jenkins J."/>
            <person name="Jones B.M."/>
            <person name="Lawson T."/>
            <person name="Leese F."/>
            <person name="Lindquist E."/>
            <person name="Lobanov A."/>
            <person name="Lomsadze A."/>
            <person name="Malik S.B."/>
            <person name="Marsh M.E."/>
            <person name="Mackinder L."/>
            <person name="Mock T."/>
            <person name="Mueller-Roeber B."/>
            <person name="Pagarete A."/>
            <person name="Parker M."/>
            <person name="Probert I."/>
            <person name="Quesneville H."/>
            <person name="Raines C."/>
            <person name="Rensing S.A."/>
            <person name="Riano-Pachon D.M."/>
            <person name="Richier S."/>
            <person name="Rokitta S."/>
            <person name="Shiraiwa Y."/>
            <person name="Soanes D.M."/>
            <person name="van der Giezen M."/>
            <person name="Wahlund T.M."/>
            <person name="Williams B."/>
            <person name="Wilson W."/>
            <person name="Wolfe G."/>
            <person name="Wurch L.L."/>
        </authorList>
    </citation>
    <scope>NUCLEOTIDE SEQUENCE</scope>
</reference>
<dbReference type="eggNOG" id="KOG4419">
    <property type="taxonomic scope" value="Eukaryota"/>
</dbReference>
<dbReference type="InterPro" id="IPR036907">
    <property type="entry name" value="5'-Nucleotdase_C_sf"/>
</dbReference>
<dbReference type="InterPro" id="IPR006179">
    <property type="entry name" value="5_nucleotidase/apyrase"/>
</dbReference>
<dbReference type="KEGG" id="ehx:EMIHUDRAFT_228520"/>
<dbReference type="SUPFAM" id="SSF56300">
    <property type="entry name" value="Metallo-dependent phosphatases"/>
    <property type="match status" value="1"/>
</dbReference>
<name>A0A0D3KFK8_EMIH1</name>
<feature type="region of interest" description="Disordered" evidence="2">
    <location>
        <begin position="438"/>
        <end position="466"/>
    </location>
</feature>
<evidence type="ECO:0000313" key="3">
    <source>
        <dbReference type="EnsemblProtists" id="EOD34543"/>
    </source>
</evidence>
<evidence type="ECO:0000256" key="2">
    <source>
        <dbReference type="SAM" id="MobiDB-lite"/>
    </source>
</evidence>
<dbReference type="PROSITE" id="PS00018">
    <property type="entry name" value="EF_HAND_1"/>
    <property type="match status" value="1"/>
</dbReference>
<evidence type="ECO:0008006" key="5">
    <source>
        <dbReference type="Google" id="ProtNLM"/>
    </source>
</evidence>
<evidence type="ECO:0000313" key="4">
    <source>
        <dbReference type="Proteomes" id="UP000013827"/>
    </source>
</evidence>
<accession>A0A0D3KFK8</accession>
<dbReference type="Gene3D" id="1.10.238.10">
    <property type="entry name" value="EF-hand"/>
    <property type="match status" value="1"/>
</dbReference>
<keyword evidence="1" id="KW-0106">Calcium</keyword>
<dbReference type="RefSeq" id="XP_005786972.1">
    <property type="nucleotide sequence ID" value="XM_005786915.1"/>
</dbReference>
<organism evidence="3 4">
    <name type="scientific">Emiliania huxleyi (strain CCMP1516)</name>
    <dbReference type="NCBI Taxonomy" id="280463"/>
    <lineage>
        <taxon>Eukaryota</taxon>
        <taxon>Haptista</taxon>
        <taxon>Haptophyta</taxon>
        <taxon>Prymnesiophyceae</taxon>
        <taxon>Isochrysidales</taxon>
        <taxon>Noelaerhabdaceae</taxon>
        <taxon>Emiliania</taxon>
    </lineage>
</organism>
<sequence>MITVNDIYILDNYPRLATALASARSGAESIGAVVTTHLNGDFLSPCTFTALDGGKVMSEALIRAKIDYVCLGNHEFDIGAAALAGKIGGIHSTTCLNSNIDGPELVDLPTFATVSVGARTAVFGGYATNDLSCYRPSSRPNVSPIDASAFRQTWQQALASLGERAASAALFVPMTHQLVPHDRASAESLAEEDPQLAALTPIILGGHEHDIFVETVGRSTVVKVGQDAERIGVVDIWWDLGGEMHTRVELLPAAAFEPDGEVLAWVSTQAASLDRMMSVPLFAVPEPAVTRYSSKLVRFEESRLATHLLSLIKRGLRRDGVELVVLQAGAVRGKADYQAAPFTLGDLFSELAFECELALVPLPGRVLAESVRDTHELTEINGAPLEPDRLYMVAIYQYLLTGMNSVEPLMTYVRAGGDERNALVVCMKDAWKELLGEQALERPSSTATDEGEPTTGEDAREAERPRLPSRLSHVFADVACDQSKVIREDDLRNFVARRGLERRGTLLLAHMIQSLDQDGDGCVSRKDFDALVQL</sequence>
<dbReference type="GO" id="GO:0016787">
    <property type="term" value="F:hydrolase activity"/>
    <property type="evidence" value="ECO:0007669"/>
    <property type="project" value="InterPro"/>
</dbReference>
<dbReference type="AlphaFoldDB" id="A0A0D3KFK8"/>
<keyword evidence="4" id="KW-1185">Reference proteome</keyword>
<dbReference type="PANTHER" id="PTHR11575:SF48">
    <property type="entry name" value="5'-NUCLEOTIDASE"/>
    <property type="match status" value="1"/>
</dbReference>
<dbReference type="GeneID" id="17279814"/>
<dbReference type="PANTHER" id="PTHR11575">
    <property type="entry name" value="5'-NUCLEOTIDASE-RELATED"/>
    <property type="match status" value="1"/>
</dbReference>